<evidence type="ECO:0000256" key="3">
    <source>
        <dbReference type="SAM" id="MobiDB-lite"/>
    </source>
</evidence>
<dbReference type="GO" id="GO:0003677">
    <property type="term" value="F:DNA binding"/>
    <property type="evidence" value="ECO:0007669"/>
    <property type="project" value="InterPro"/>
</dbReference>
<dbReference type="PROSITE" id="PS50048">
    <property type="entry name" value="ZN2_CY6_FUNGAL_2"/>
    <property type="match status" value="1"/>
</dbReference>
<feature type="region of interest" description="Disordered" evidence="3">
    <location>
        <begin position="1"/>
        <end position="29"/>
    </location>
</feature>
<comment type="caution">
    <text evidence="5">The sequence shown here is derived from an EMBL/GenBank/DDBJ whole genome shotgun (WGS) entry which is preliminary data.</text>
</comment>
<feature type="region of interest" description="Disordered" evidence="3">
    <location>
        <begin position="680"/>
        <end position="702"/>
    </location>
</feature>
<dbReference type="PROSITE" id="PS00463">
    <property type="entry name" value="ZN2_CY6_FUNGAL_1"/>
    <property type="match status" value="1"/>
</dbReference>
<dbReference type="Proteomes" id="UP001152049">
    <property type="component" value="Unassembled WGS sequence"/>
</dbReference>
<name>A0A9W8S348_9HYPO</name>
<dbReference type="AlphaFoldDB" id="A0A9W8S348"/>
<dbReference type="GO" id="GO:0006351">
    <property type="term" value="P:DNA-templated transcription"/>
    <property type="evidence" value="ECO:0007669"/>
    <property type="project" value="InterPro"/>
</dbReference>
<evidence type="ECO:0000313" key="5">
    <source>
        <dbReference type="EMBL" id="KAJ4263093.1"/>
    </source>
</evidence>
<protein>
    <recommendedName>
        <fullName evidence="4">Zn(2)-C6 fungal-type domain-containing protein</fullName>
    </recommendedName>
</protein>
<dbReference type="OrthoDB" id="5069278at2759"/>
<keyword evidence="2" id="KW-0539">Nucleus</keyword>
<dbReference type="SUPFAM" id="SSF57701">
    <property type="entry name" value="Zn2/Cys6 DNA-binding domain"/>
    <property type="match status" value="1"/>
</dbReference>
<dbReference type="CDD" id="cd00067">
    <property type="entry name" value="GAL4"/>
    <property type="match status" value="1"/>
</dbReference>
<keyword evidence="1" id="KW-0479">Metal-binding</keyword>
<dbReference type="Gene3D" id="4.10.240.10">
    <property type="entry name" value="Zn(2)-C6 fungal-type DNA-binding domain"/>
    <property type="match status" value="1"/>
</dbReference>
<evidence type="ECO:0000256" key="1">
    <source>
        <dbReference type="ARBA" id="ARBA00022723"/>
    </source>
</evidence>
<gene>
    <name evidence="5" type="ORF">NW762_006711</name>
</gene>
<dbReference type="SMART" id="SM00066">
    <property type="entry name" value="GAL4"/>
    <property type="match status" value="1"/>
</dbReference>
<evidence type="ECO:0000313" key="6">
    <source>
        <dbReference type="Proteomes" id="UP001152049"/>
    </source>
</evidence>
<dbReference type="Pfam" id="PF04082">
    <property type="entry name" value="Fungal_trans"/>
    <property type="match status" value="1"/>
</dbReference>
<sequence>MSGSSQNRPRPLLPAIQQQPPAPIPRHILPRHPRVGVSVACENCRKRKIRCNGGRPRCAACARTHSECIYTPATKDHELQRKFENLETEKTAYQKLIDLLRSREHGEANLILDLLRQDTSVHEVLRQVEHGDMLCELSLVPETRYRYVFPYCQTLPSFLKSRDNPYLHSPIYEWAMNQENHEPSSGTEGPAQPAAIFVKPYHAAEIIVRLIDSVEPSKWTFVCSDNVLMRKILHAYFLHDYEWFTFMHKDYFFQDMEASKQRFCSSLLVNSVFALACYCYRELPLRLEFWNPHTLGYRFLAEARRLWEIEEAGSSNKLTTLQAGLFINVIYNLMGADSIGWRYTLRSVEIAHSLGLFNPLSKVKSRKSQHVRDFTAWALFAWQSHCSYRFCKKPLISSPPRTPLPDPIEHPEWYGEIWLKYPHDPTVYPSNFGHFFKAKVEFLTILNEVALQIYDGLGQQAEVTARNLFGLQSRMQEWFDNLPECLSSTRIALPAHLKLHMHYYYVLINLQKPVAGIPPPKPAELSIPDTASAHSGQDDSLDAYVRLETLLRIYYLRHGFGWLDMLLLDYLVFLAFTNLRHLEQNTDAAQLESRQSTLLLAVKGIQEQGHIYFLAMTMFQLIYRDMKPSEVDLFGKFVTMGQGDPQQEIPTEFIHSQWPIKVTGLDEQSENKLLDQLVKEHEGLSLGPTEEPTEYSTDEEMQ</sequence>
<evidence type="ECO:0000259" key="4">
    <source>
        <dbReference type="PROSITE" id="PS50048"/>
    </source>
</evidence>
<evidence type="ECO:0000256" key="2">
    <source>
        <dbReference type="ARBA" id="ARBA00023242"/>
    </source>
</evidence>
<dbReference type="PANTHER" id="PTHR47256">
    <property type="entry name" value="ZN(II)2CYS6 TRANSCRIPTION FACTOR (EUROFUNG)-RELATED"/>
    <property type="match status" value="1"/>
</dbReference>
<dbReference type="Pfam" id="PF00172">
    <property type="entry name" value="Zn_clus"/>
    <property type="match status" value="1"/>
</dbReference>
<dbReference type="GO" id="GO:0008270">
    <property type="term" value="F:zinc ion binding"/>
    <property type="evidence" value="ECO:0007669"/>
    <property type="project" value="InterPro"/>
</dbReference>
<dbReference type="InterPro" id="IPR036864">
    <property type="entry name" value="Zn2-C6_fun-type_DNA-bd_sf"/>
</dbReference>
<dbReference type="PANTHER" id="PTHR47256:SF1">
    <property type="entry name" value="ZN(II)2CYS6 TRANSCRIPTION FACTOR (EUROFUNG)"/>
    <property type="match status" value="1"/>
</dbReference>
<feature type="domain" description="Zn(2)-C6 fungal-type" evidence="4">
    <location>
        <begin position="40"/>
        <end position="70"/>
    </location>
</feature>
<dbReference type="InterPro" id="IPR007219">
    <property type="entry name" value="XnlR_reg_dom"/>
</dbReference>
<feature type="compositionally biased region" description="Acidic residues" evidence="3">
    <location>
        <begin position="691"/>
        <end position="702"/>
    </location>
</feature>
<dbReference type="InterPro" id="IPR053187">
    <property type="entry name" value="Notoamide_regulator"/>
</dbReference>
<feature type="compositionally biased region" description="Low complexity" evidence="3">
    <location>
        <begin position="8"/>
        <end position="19"/>
    </location>
</feature>
<dbReference type="CDD" id="cd12148">
    <property type="entry name" value="fungal_TF_MHR"/>
    <property type="match status" value="1"/>
</dbReference>
<reference evidence="5" key="1">
    <citation type="submission" date="2022-09" db="EMBL/GenBank/DDBJ databases">
        <title>Fusarium specimens isolated from Avocado Roots.</title>
        <authorList>
            <person name="Stajich J."/>
            <person name="Roper C."/>
            <person name="Heimlech-Rivalta G."/>
        </authorList>
    </citation>
    <scope>NUCLEOTIDE SEQUENCE</scope>
    <source>
        <strain evidence="5">CF00136</strain>
    </source>
</reference>
<keyword evidence="6" id="KW-1185">Reference proteome</keyword>
<organism evidence="5 6">
    <name type="scientific">Fusarium torreyae</name>
    <dbReference type="NCBI Taxonomy" id="1237075"/>
    <lineage>
        <taxon>Eukaryota</taxon>
        <taxon>Fungi</taxon>
        <taxon>Dikarya</taxon>
        <taxon>Ascomycota</taxon>
        <taxon>Pezizomycotina</taxon>
        <taxon>Sordariomycetes</taxon>
        <taxon>Hypocreomycetidae</taxon>
        <taxon>Hypocreales</taxon>
        <taxon>Nectriaceae</taxon>
        <taxon>Fusarium</taxon>
    </lineage>
</organism>
<proteinExistence type="predicted"/>
<dbReference type="GO" id="GO:0000981">
    <property type="term" value="F:DNA-binding transcription factor activity, RNA polymerase II-specific"/>
    <property type="evidence" value="ECO:0007669"/>
    <property type="project" value="InterPro"/>
</dbReference>
<dbReference type="InterPro" id="IPR001138">
    <property type="entry name" value="Zn2Cys6_DnaBD"/>
</dbReference>
<dbReference type="EMBL" id="JAOQAZ010000011">
    <property type="protein sequence ID" value="KAJ4263093.1"/>
    <property type="molecule type" value="Genomic_DNA"/>
</dbReference>
<accession>A0A9W8S348</accession>